<dbReference type="OrthoDB" id="354283at2759"/>
<evidence type="ECO:0000256" key="5">
    <source>
        <dbReference type="ARBA" id="ARBA00022839"/>
    </source>
</evidence>
<dbReference type="SUPFAM" id="SSF53098">
    <property type="entry name" value="Ribonuclease H-like"/>
    <property type="match status" value="1"/>
</dbReference>
<protein>
    <recommendedName>
        <fullName evidence="8">Exonuclease domain-containing protein</fullName>
    </recommendedName>
</protein>
<dbReference type="InterPro" id="IPR012337">
    <property type="entry name" value="RNaseH-like_sf"/>
</dbReference>
<dbReference type="GO" id="GO:0010629">
    <property type="term" value="P:negative regulation of gene expression"/>
    <property type="evidence" value="ECO:0007669"/>
    <property type="project" value="UniProtKB-ARBA"/>
</dbReference>
<reference evidence="9 10" key="1">
    <citation type="submission" date="2014-11" db="EMBL/GenBank/DDBJ databases">
        <authorList>
            <person name="Zhu J."/>
            <person name="Qi W."/>
            <person name="Song R."/>
        </authorList>
    </citation>
    <scope>NUCLEOTIDE SEQUENCE [LARGE SCALE GENOMIC DNA]</scope>
</reference>
<dbReference type="Proteomes" id="UP000041254">
    <property type="component" value="Unassembled WGS sequence"/>
</dbReference>
<evidence type="ECO:0000313" key="9">
    <source>
        <dbReference type="EMBL" id="CEM13733.1"/>
    </source>
</evidence>
<dbReference type="Pfam" id="PF00929">
    <property type="entry name" value="RNase_T"/>
    <property type="match status" value="1"/>
</dbReference>
<evidence type="ECO:0000256" key="6">
    <source>
        <dbReference type="ARBA" id="ARBA00023242"/>
    </source>
</evidence>
<dbReference type="FunFam" id="3.30.420.10:FF:000031">
    <property type="entry name" value="RNA exonuclease 1"/>
    <property type="match status" value="1"/>
</dbReference>
<organism evidence="9 10">
    <name type="scientific">Vitrella brassicaformis (strain CCMP3155)</name>
    <dbReference type="NCBI Taxonomy" id="1169540"/>
    <lineage>
        <taxon>Eukaryota</taxon>
        <taxon>Sar</taxon>
        <taxon>Alveolata</taxon>
        <taxon>Colpodellida</taxon>
        <taxon>Vitrellaceae</taxon>
        <taxon>Vitrella</taxon>
    </lineage>
</organism>
<feature type="region of interest" description="Disordered" evidence="7">
    <location>
        <begin position="611"/>
        <end position="642"/>
    </location>
</feature>
<comment type="similarity">
    <text evidence="2">Belongs to the REXO1/REXO3 family.</text>
</comment>
<dbReference type="InterPro" id="IPR013520">
    <property type="entry name" value="Ribonucl_H"/>
</dbReference>
<keyword evidence="3" id="KW-0540">Nuclease</keyword>
<name>A0A0G4FIZ3_VITBC</name>
<proteinExistence type="inferred from homology"/>
<gene>
    <name evidence="9" type="ORF">Vbra_15555</name>
</gene>
<dbReference type="VEuPathDB" id="CryptoDB:Vbra_15555"/>
<dbReference type="Gene3D" id="3.30.420.10">
    <property type="entry name" value="Ribonuclease H-like superfamily/Ribonuclease H"/>
    <property type="match status" value="1"/>
</dbReference>
<evidence type="ECO:0000256" key="7">
    <source>
        <dbReference type="SAM" id="MobiDB-lite"/>
    </source>
</evidence>
<dbReference type="InterPro" id="IPR034922">
    <property type="entry name" value="REX1-like_exo"/>
</dbReference>
<dbReference type="InterPro" id="IPR047021">
    <property type="entry name" value="REXO1/3/4-like"/>
</dbReference>
<dbReference type="STRING" id="1169540.A0A0G4FIZ3"/>
<dbReference type="GO" id="GO:0004527">
    <property type="term" value="F:exonuclease activity"/>
    <property type="evidence" value="ECO:0007669"/>
    <property type="project" value="UniProtKB-KW"/>
</dbReference>
<evidence type="ECO:0000313" key="10">
    <source>
        <dbReference type="Proteomes" id="UP000041254"/>
    </source>
</evidence>
<sequence length="768" mass="84279">MGKNKKRSAQERENPAVVLNLRRTNPGGRGPFFGEMKPDMADVQNLIRWAFLPPEMRQAMKDREKDGYGSDWIDLSPVDVSQALVVMVPYLDQLTFREAFRELLKTVNRGEPTACTMRYEPVDRNAGCSFVERLLTYHAVKPEDSRRPPQMRNKQDKSAPPRRVPPVRHYFPSPDDLRANGYPAFDPPTSRNPPSGFIVLDGEQQQASAADAEPTQLLDRIEDDPDHAKLFGLDCEMCETENGMEITRVSIVNVRWETVVDTFVRPAGKVTDYLTRYSGISEETLKDVTTGLSDVHEEMRRALPHDAILVGHSMENDLTYLRLVHTRVLDTALLYPHPRPPNKSSLQYLVKTYLHKEGLDRKDGHDSVEDAKAALRLAILKLENGPGFGGSLAPNAPVPFSSTVPAPCACASTSSQAGPLSGAANTLQSLTIAKEDHEGRSTMGNGGGGGCVLGGEVGVGGVAFEPTDRVVLCDSVPHRMKHTLIGPMFQGVKAIQTESDAETVNHMEALQRRLSSATHTHSPSPPDLPSAMELTPPCKKNGSGKRSPPQAHALGASAAAGCVPRVSVCVLRDYQRLCSANVGMDTGKLYTFNHRVKRVVHVYQRVRDGLEPLHKDKDKNREREREGAMDDGQGDGSPRSNDIDLEAIQRDSRALFPPLPSDARQSCLRAIEGHVRRLYDAAPANSLIVILTGTGDAARYLSMMAGKKELTNLQHEEDKTPTAHHAQGGRPDGLQPLRWTTSLDCDLERAKATFSCPVGCFILKTTGG</sequence>
<feature type="domain" description="Exonuclease" evidence="8">
    <location>
        <begin position="229"/>
        <end position="387"/>
    </location>
</feature>
<dbReference type="GO" id="GO:0005634">
    <property type="term" value="C:nucleus"/>
    <property type="evidence" value="ECO:0007669"/>
    <property type="project" value="UniProtKB-SubCell"/>
</dbReference>
<keyword evidence="5" id="KW-0269">Exonuclease</keyword>
<keyword evidence="6" id="KW-0539">Nucleus</keyword>
<dbReference type="InParanoid" id="A0A0G4FIZ3"/>
<evidence type="ECO:0000256" key="2">
    <source>
        <dbReference type="ARBA" id="ARBA00006357"/>
    </source>
</evidence>
<dbReference type="EMBL" id="CDMY01000447">
    <property type="protein sequence ID" value="CEM13733.1"/>
    <property type="molecule type" value="Genomic_DNA"/>
</dbReference>
<comment type="subcellular location">
    <subcellularLocation>
        <location evidence="1">Nucleus</location>
    </subcellularLocation>
</comment>
<dbReference type="PANTHER" id="PTHR12801">
    <property type="entry name" value="RNA EXONUCLEASE REXO1 / RECO3 FAMILY MEMBER-RELATED"/>
    <property type="match status" value="1"/>
</dbReference>
<evidence type="ECO:0000259" key="8">
    <source>
        <dbReference type="SMART" id="SM00479"/>
    </source>
</evidence>
<dbReference type="SMART" id="SM00479">
    <property type="entry name" value="EXOIII"/>
    <property type="match status" value="1"/>
</dbReference>
<feature type="region of interest" description="Disordered" evidence="7">
    <location>
        <begin position="513"/>
        <end position="552"/>
    </location>
</feature>
<dbReference type="AlphaFoldDB" id="A0A0G4FIZ3"/>
<keyword evidence="10" id="KW-1185">Reference proteome</keyword>
<feature type="region of interest" description="Disordered" evidence="7">
    <location>
        <begin position="141"/>
        <end position="173"/>
    </location>
</feature>
<dbReference type="CDD" id="cd06145">
    <property type="entry name" value="REX1_like"/>
    <property type="match status" value="1"/>
</dbReference>
<evidence type="ECO:0000256" key="4">
    <source>
        <dbReference type="ARBA" id="ARBA00022801"/>
    </source>
</evidence>
<evidence type="ECO:0000256" key="3">
    <source>
        <dbReference type="ARBA" id="ARBA00022722"/>
    </source>
</evidence>
<dbReference type="PANTHER" id="PTHR12801:SF115">
    <property type="entry name" value="FI18136P1-RELATED"/>
    <property type="match status" value="1"/>
</dbReference>
<dbReference type="InterPro" id="IPR036397">
    <property type="entry name" value="RNaseH_sf"/>
</dbReference>
<accession>A0A0G4FIZ3</accession>
<keyword evidence="4" id="KW-0378">Hydrolase</keyword>
<feature type="compositionally biased region" description="Basic and acidic residues" evidence="7">
    <location>
        <begin position="141"/>
        <end position="159"/>
    </location>
</feature>
<feature type="compositionally biased region" description="Basic and acidic residues" evidence="7">
    <location>
        <begin position="611"/>
        <end position="628"/>
    </location>
</feature>
<evidence type="ECO:0000256" key="1">
    <source>
        <dbReference type="ARBA" id="ARBA00004123"/>
    </source>
</evidence>
<dbReference type="GO" id="GO:0003676">
    <property type="term" value="F:nucleic acid binding"/>
    <property type="evidence" value="ECO:0007669"/>
    <property type="project" value="InterPro"/>
</dbReference>